<name>A0A6M3LXR7_9ZZZZ</name>
<organism evidence="2">
    <name type="scientific">viral metagenome</name>
    <dbReference type="NCBI Taxonomy" id="1070528"/>
    <lineage>
        <taxon>unclassified sequences</taxon>
        <taxon>metagenomes</taxon>
        <taxon>organismal metagenomes</taxon>
    </lineage>
</organism>
<dbReference type="InterPro" id="IPR051083">
    <property type="entry name" value="GrpII_Intron_Splice-Mob/Def"/>
</dbReference>
<feature type="domain" description="Reverse transcriptase" evidence="1">
    <location>
        <begin position="1"/>
        <end position="268"/>
    </location>
</feature>
<accession>A0A6M3LXR7</accession>
<dbReference type="InterPro" id="IPR043502">
    <property type="entry name" value="DNA/RNA_pol_sf"/>
</dbReference>
<dbReference type="AlphaFoldDB" id="A0A6M3LXR7"/>
<dbReference type="SUPFAM" id="SSF56672">
    <property type="entry name" value="DNA/RNA polymerases"/>
    <property type="match status" value="1"/>
</dbReference>
<dbReference type="PANTHER" id="PTHR34047">
    <property type="entry name" value="NUCLEAR INTRON MATURASE 1, MITOCHONDRIAL-RELATED"/>
    <property type="match status" value="1"/>
</dbReference>
<keyword evidence="2" id="KW-0548">Nucleotidyltransferase</keyword>
<dbReference type="Pfam" id="PF00078">
    <property type="entry name" value="RVT_1"/>
    <property type="match status" value="1"/>
</dbReference>
<dbReference type="PROSITE" id="PS50878">
    <property type="entry name" value="RT_POL"/>
    <property type="match status" value="1"/>
</dbReference>
<keyword evidence="2" id="KW-0808">Transferase</keyword>
<dbReference type="CDD" id="cd01646">
    <property type="entry name" value="RT_Bac_retron_I"/>
    <property type="match status" value="1"/>
</dbReference>
<protein>
    <submittedName>
        <fullName evidence="2">Putative reverse transcriptase</fullName>
    </submittedName>
</protein>
<gene>
    <name evidence="2" type="ORF">MM171A00971_0021</name>
</gene>
<dbReference type="PANTHER" id="PTHR34047:SF8">
    <property type="entry name" value="PROTEIN YKFC"/>
    <property type="match status" value="1"/>
</dbReference>
<evidence type="ECO:0000313" key="2">
    <source>
        <dbReference type="EMBL" id="QJA99563.1"/>
    </source>
</evidence>
<dbReference type="EMBL" id="MT143656">
    <property type="protein sequence ID" value="QJA99563.1"/>
    <property type="molecule type" value="Genomic_DNA"/>
</dbReference>
<evidence type="ECO:0000259" key="1">
    <source>
        <dbReference type="PROSITE" id="PS50878"/>
    </source>
</evidence>
<sequence length="350" mass="41216">MKRYGNLYPKMWDMENIKLAHINARKGKAHYKEVQMVNANPEYHLSQIQDMLRDKTFKNSEYEIFIKNDSGKEREIYKLPYFPDRIIHHCIMNILEPIWVSTLITDTYSSLKGRGIHKGVIRITKALKNKDNTTYCLKMDVRKFYPSIDHDILKTIIKQKIKDQDVLWILDEIIDSTKGVPIGNYLSQHFGNLYLSGLDHFMKEQMGCKYYFRYCDDIVILHSDKTHLSNLRNVISNYLESNLNLTLKDNWQIFPVNKRGIDFLGYRFYHDHTLLRKSISTKFKQRINQIKKEHNNLTPINILSGIMSYNGWMKYSDSYNLKSKYIDAEIKSIVANVCSINGIHNPMGVI</sequence>
<reference evidence="2" key="1">
    <citation type="submission" date="2020-03" db="EMBL/GenBank/DDBJ databases">
        <title>The deep terrestrial virosphere.</title>
        <authorList>
            <person name="Holmfeldt K."/>
            <person name="Nilsson E."/>
            <person name="Simone D."/>
            <person name="Lopez-Fernandez M."/>
            <person name="Wu X."/>
            <person name="de Brujin I."/>
            <person name="Lundin D."/>
            <person name="Andersson A."/>
            <person name="Bertilsson S."/>
            <person name="Dopson M."/>
        </authorList>
    </citation>
    <scope>NUCLEOTIDE SEQUENCE</scope>
    <source>
        <strain evidence="2">MM171A00971</strain>
    </source>
</reference>
<keyword evidence="2" id="KW-0695">RNA-directed DNA polymerase</keyword>
<dbReference type="GO" id="GO:0003964">
    <property type="term" value="F:RNA-directed DNA polymerase activity"/>
    <property type="evidence" value="ECO:0007669"/>
    <property type="project" value="UniProtKB-KW"/>
</dbReference>
<dbReference type="InterPro" id="IPR000477">
    <property type="entry name" value="RT_dom"/>
</dbReference>
<proteinExistence type="predicted"/>